<sequence>MIASCTGCYNIISLNLRILDLEKENYQKSIDFTIFPWPTVGQPSNLPFRLYLIFFDLHQQRRKRQVWEQVELRRPLIFRRHRGISEGSWKERGVNMVEEPFDGLAVGAVAEFPGELEDASGAERGNSDSETSSVYLGVSVLLPCGGGGCRSWIWWTELKRIAGGWLKMVHSLLSSL</sequence>
<evidence type="ECO:0000313" key="2">
    <source>
        <dbReference type="Proteomes" id="UP001177003"/>
    </source>
</evidence>
<dbReference type="Proteomes" id="UP001177003">
    <property type="component" value="Chromosome 2"/>
</dbReference>
<evidence type="ECO:0000313" key="1">
    <source>
        <dbReference type="EMBL" id="CAI9272935.1"/>
    </source>
</evidence>
<protein>
    <submittedName>
        <fullName evidence="1">Uncharacterized protein</fullName>
    </submittedName>
</protein>
<gene>
    <name evidence="1" type="ORF">LSALG_LOCUS13114</name>
</gene>
<organism evidence="1 2">
    <name type="scientific">Lactuca saligna</name>
    <name type="common">Willowleaf lettuce</name>
    <dbReference type="NCBI Taxonomy" id="75948"/>
    <lineage>
        <taxon>Eukaryota</taxon>
        <taxon>Viridiplantae</taxon>
        <taxon>Streptophyta</taxon>
        <taxon>Embryophyta</taxon>
        <taxon>Tracheophyta</taxon>
        <taxon>Spermatophyta</taxon>
        <taxon>Magnoliopsida</taxon>
        <taxon>eudicotyledons</taxon>
        <taxon>Gunneridae</taxon>
        <taxon>Pentapetalae</taxon>
        <taxon>asterids</taxon>
        <taxon>campanulids</taxon>
        <taxon>Asterales</taxon>
        <taxon>Asteraceae</taxon>
        <taxon>Cichorioideae</taxon>
        <taxon>Cichorieae</taxon>
        <taxon>Lactucinae</taxon>
        <taxon>Lactuca</taxon>
    </lineage>
</organism>
<name>A0AA36DUT9_LACSI</name>
<keyword evidence="2" id="KW-1185">Reference proteome</keyword>
<dbReference type="EMBL" id="OX465078">
    <property type="protein sequence ID" value="CAI9272935.1"/>
    <property type="molecule type" value="Genomic_DNA"/>
</dbReference>
<accession>A0AA36DUT9</accession>
<reference evidence="1" key="1">
    <citation type="submission" date="2023-04" db="EMBL/GenBank/DDBJ databases">
        <authorList>
            <person name="Vijverberg K."/>
            <person name="Xiong W."/>
            <person name="Schranz E."/>
        </authorList>
    </citation>
    <scope>NUCLEOTIDE SEQUENCE</scope>
</reference>
<proteinExistence type="predicted"/>
<dbReference type="AlphaFoldDB" id="A0AA36DUT9"/>